<reference evidence="2 3" key="1">
    <citation type="journal article" date="2023" name="Genes (Basel)">
        <title>Chromosome-Level Genome Assembly and Circadian Gene Repertoire of the Patagonia Blennie Eleginops maclovinus-The Closest Ancestral Proxy of Antarctic Cryonotothenioids.</title>
        <authorList>
            <person name="Cheng C.C."/>
            <person name="Rivera-Colon A.G."/>
            <person name="Minhas B.F."/>
            <person name="Wilson L."/>
            <person name="Rayamajhi N."/>
            <person name="Vargas-Chacoff L."/>
            <person name="Catchen J.M."/>
        </authorList>
    </citation>
    <scope>NUCLEOTIDE SEQUENCE [LARGE SCALE GENOMIC DNA]</scope>
    <source>
        <strain evidence="2">JMC-PN-2008</strain>
    </source>
</reference>
<evidence type="ECO:0000256" key="1">
    <source>
        <dbReference type="SAM" id="MobiDB-lite"/>
    </source>
</evidence>
<comment type="caution">
    <text evidence="2">The sequence shown here is derived from an EMBL/GenBank/DDBJ whole genome shotgun (WGS) entry which is preliminary data.</text>
</comment>
<evidence type="ECO:0000313" key="3">
    <source>
        <dbReference type="Proteomes" id="UP001346869"/>
    </source>
</evidence>
<evidence type="ECO:0000313" key="2">
    <source>
        <dbReference type="EMBL" id="KAK5870490.1"/>
    </source>
</evidence>
<name>A0AAN7Y2C1_ELEMC</name>
<dbReference type="AlphaFoldDB" id="A0AAN7Y2C1"/>
<proteinExistence type="predicted"/>
<feature type="compositionally biased region" description="Polar residues" evidence="1">
    <location>
        <begin position="167"/>
        <end position="177"/>
    </location>
</feature>
<organism evidence="2 3">
    <name type="scientific">Eleginops maclovinus</name>
    <name type="common">Patagonian blennie</name>
    <name type="synonym">Eleginus maclovinus</name>
    <dbReference type="NCBI Taxonomy" id="56733"/>
    <lineage>
        <taxon>Eukaryota</taxon>
        <taxon>Metazoa</taxon>
        <taxon>Chordata</taxon>
        <taxon>Craniata</taxon>
        <taxon>Vertebrata</taxon>
        <taxon>Euteleostomi</taxon>
        <taxon>Actinopterygii</taxon>
        <taxon>Neopterygii</taxon>
        <taxon>Teleostei</taxon>
        <taxon>Neoteleostei</taxon>
        <taxon>Acanthomorphata</taxon>
        <taxon>Eupercaria</taxon>
        <taxon>Perciformes</taxon>
        <taxon>Notothenioidei</taxon>
        <taxon>Eleginopidae</taxon>
        <taxon>Eleginops</taxon>
    </lineage>
</organism>
<feature type="region of interest" description="Disordered" evidence="1">
    <location>
        <begin position="131"/>
        <end position="177"/>
    </location>
</feature>
<accession>A0AAN7Y2C1</accession>
<protein>
    <submittedName>
        <fullName evidence="2">Uncharacterized protein</fullName>
    </submittedName>
</protein>
<dbReference type="EMBL" id="JAUZQC010000005">
    <property type="protein sequence ID" value="KAK5870490.1"/>
    <property type="molecule type" value="Genomic_DNA"/>
</dbReference>
<sequence>MNAYRKNQAESDSAQSMCVHSRFTLSAPGFTPQRVGSSRGSELLGLRVQGLCCPLQQRPSSGRGTHRGTAASRGGGPEVTVGGALSVRHHRARSTETAECPTVPCNERQAHHGHPGAAMVSELHLYLPLCGDEEQETKEPLLMRSSAEETTAQEVPSSPGCFPPTQQPGQSGLHSPP</sequence>
<dbReference type="Proteomes" id="UP001346869">
    <property type="component" value="Unassembled WGS sequence"/>
</dbReference>
<keyword evidence="3" id="KW-1185">Reference proteome</keyword>
<feature type="region of interest" description="Disordered" evidence="1">
    <location>
        <begin position="55"/>
        <end position="114"/>
    </location>
</feature>
<reference evidence="2 3" key="2">
    <citation type="journal article" date="2023" name="Mol. Biol. Evol.">
        <title>Genomics of Secondarily Temperate Adaptation in the Only Non-Antarctic Icefish.</title>
        <authorList>
            <person name="Rivera-Colon A.G."/>
            <person name="Rayamajhi N."/>
            <person name="Minhas B.F."/>
            <person name="Madrigal G."/>
            <person name="Bilyk K.T."/>
            <person name="Yoon V."/>
            <person name="Hune M."/>
            <person name="Gregory S."/>
            <person name="Cheng C.H.C."/>
            <person name="Catchen J.M."/>
        </authorList>
    </citation>
    <scope>NUCLEOTIDE SEQUENCE [LARGE SCALE GENOMIC DNA]</scope>
    <source>
        <strain evidence="2">JMC-PN-2008</strain>
    </source>
</reference>
<gene>
    <name evidence="2" type="ORF">PBY51_003432</name>
</gene>